<proteinExistence type="predicted"/>
<organism evidence="1 2">
    <name type="scientific">Linnemannia elongata AG-77</name>
    <dbReference type="NCBI Taxonomy" id="1314771"/>
    <lineage>
        <taxon>Eukaryota</taxon>
        <taxon>Fungi</taxon>
        <taxon>Fungi incertae sedis</taxon>
        <taxon>Mucoromycota</taxon>
        <taxon>Mortierellomycotina</taxon>
        <taxon>Mortierellomycetes</taxon>
        <taxon>Mortierellales</taxon>
        <taxon>Mortierellaceae</taxon>
        <taxon>Linnemannia</taxon>
    </lineage>
</organism>
<dbReference type="OrthoDB" id="10519224at2759"/>
<gene>
    <name evidence="1" type="ORF">K457DRAFT_121709</name>
</gene>
<accession>A0A197KCZ1</accession>
<sequence>MDPHAHVQAEFNQYADERLKERIITTDYPDTNLTSLPPSAAPMTAITDAPIATAPMDATAIPGGDITGAALVAPGQVPDPAGGDCCCWGCGDCGDCGGGDCGSGDCGGGGGGDCGGGGGGGCTIM</sequence>
<reference evidence="1 2" key="1">
    <citation type="submission" date="2016-05" db="EMBL/GenBank/DDBJ databases">
        <title>Genome sequencing reveals origins of a unique bacterial endosymbiosis in the earliest lineages of terrestrial Fungi.</title>
        <authorList>
            <consortium name="DOE Joint Genome Institute"/>
            <person name="Uehling J."/>
            <person name="Gryganskyi A."/>
            <person name="Hameed K."/>
            <person name="Tschaplinski T."/>
            <person name="Misztal P."/>
            <person name="Wu S."/>
            <person name="Desiro A."/>
            <person name="Vande Pol N."/>
            <person name="Du Z.-Y."/>
            <person name="Zienkiewicz A."/>
            <person name="Zienkiewicz K."/>
            <person name="Morin E."/>
            <person name="Tisserant E."/>
            <person name="Splivallo R."/>
            <person name="Hainaut M."/>
            <person name="Henrissat B."/>
            <person name="Ohm R."/>
            <person name="Kuo A."/>
            <person name="Yan J."/>
            <person name="Lipzen A."/>
            <person name="Nolan M."/>
            <person name="Labutti K."/>
            <person name="Barry K."/>
            <person name="Goldstein A."/>
            <person name="Labbe J."/>
            <person name="Schadt C."/>
            <person name="Tuskan G."/>
            <person name="Grigoriev I."/>
            <person name="Martin F."/>
            <person name="Vilgalys R."/>
            <person name="Bonito G."/>
        </authorList>
    </citation>
    <scope>NUCLEOTIDE SEQUENCE [LARGE SCALE GENOMIC DNA]</scope>
    <source>
        <strain evidence="1 2">AG-77</strain>
    </source>
</reference>
<evidence type="ECO:0000313" key="2">
    <source>
        <dbReference type="Proteomes" id="UP000078512"/>
    </source>
</evidence>
<evidence type="ECO:0000313" key="1">
    <source>
        <dbReference type="EMBL" id="OAQ34556.1"/>
    </source>
</evidence>
<dbReference type="Proteomes" id="UP000078512">
    <property type="component" value="Unassembled WGS sequence"/>
</dbReference>
<dbReference type="AlphaFoldDB" id="A0A197KCZ1"/>
<keyword evidence="2" id="KW-1185">Reference proteome</keyword>
<protein>
    <submittedName>
        <fullName evidence="1">Uncharacterized protein</fullName>
    </submittedName>
</protein>
<dbReference type="EMBL" id="KV442017">
    <property type="protein sequence ID" value="OAQ34556.1"/>
    <property type="molecule type" value="Genomic_DNA"/>
</dbReference>
<name>A0A197KCZ1_9FUNG</name>